<dbReference type="InterPro" id="IPR001222">
    <property type="entry name" value="Znf_TFIIS"/>
</dbReference>
<feature type="domain" description="TFIIS-type" evidence="5">
    <location>
        <begin position="36"/>
        <end position="76"/>
    </location>
</feature>
<keyword evidence="3" id="KW-0862">Zinc</keyword>
<accession>A0A4D6QI80</accession>
<keyword evidence="2 4" id="KW-0863">Zinc-finger</keyword>
<keyword evidence="6" id="KW-0251">Elongation factor</keyword>
<dbReference type="SUPFAM" id="SSF57783">
    <property type="entry name" value="Zinc beta-ribbon"/>
    <property type="match status" value="1"/>
</dbReference>
<reference evidence="6" key="1">
    <citation type="journal article" date="2019" name="Viruses">
        <title>Distribution and Phylogeny of Erythrocytic Necrosis Virus (ENV) in Salmon Suggests Marine Origin.</title>
        <authorList>
            <person name="Pagowski V.A."/>
            <person name="Mordecai G.J."/>
            <person name="Miller K.M."/>
            <person name="Schulze A.D."/>
            <person name="Kaukinen K.H."/>
            <person name="Ming T.J."/>
            <person name="Li S."/>
            <person name="Teffer A.K."/>
            <person name="Tabata A."/>
            <person name="Suttle C.A."/>
        </authorList>
    </citation>
    <scope>NUCLEOTIDE SEQUENCE</scope>
    <source>
        <strain evidence="6">SEQ_89_3</strain>
    </source>
</reference>
<dbReference type="GO" id="GO:0006351">
    <property type="term" value="P:DNA-templated transcription"/>
    <property type="evidence" value="ECO:0007669"/>
    <property type="project" value="InterPro"/>
</dbReference>
<sequence length="77" mass="8838">MEEFDDYFSHPVYSRLAAAESVIDKFLKIKNFVEEGVIQCGKCKSKRVFTVGKQVRAADEPMTTFCFCANCKSKWTE</sequence>
<dbReference type="Gene3D" id="2.20.25.10">
    <property type="match status" value="1"/>
</dbReference>
<protein>
    <submittedName>
        <fullName evidence="6">Putative transcription elongation factor SII</fullName>
    </submittedName>
</protein>
<evidence type="ECO:0000256" key="3">
    <source>
        <dbReference type="ARBA" id="ARBA00022833"/>
    </source>
</evidence>
<dbReference type="EMBL" id="MK638746">
    <property type="protein sequence ID" value="QCF47512.1"/>
    <property type="molecule type" value="mRNA"/>
</dbReference>
<dbReference type="Pfam" id="PF01096">
    <property type="entry name" value="Zn_ribbon_TFIIS"/>
    <property type="match status" value="1"/>
</dbReference>
<reference evidence="6" key="2">
    <citation type="submission" date="2019-03" db="EMBL/GenBank/DDBJ databases">
        <authorList>
            <person name="Pagowski V."/>
            <person name="Mordecai G."/>
            <person name="Miller K."/>
            <person name="Schulze A."/>
            <person name="Kaukinen K."/>
            <person name="Ming T."/>
            <person name="Teffer A."/>
            <person name="Tabata A."/>
            <person name="Suttle C."/>
        </authorList>
    </citation>
    <scope>NUCLEOTIDE SEQUENCE</scope>
    <source>
        <strain evidence="6">SEQ_89_3</strain>
    </source>
</reference>
<keyword evidence="1" id="KW-0479">Metal-binding</keyword>
<evidence type="ECO:0000256" key="4">
    <source>
        <dbReference type="PROSITE-ProRule" id="PRU00472"/>
    </source>
</evidence>
<evidence type="ECO:0000256" key="1">
    <source>
        <dbReference type="ARBA" id="ARBA00022723"/>
    </source>
</evidence>
<keyword evidence="6" id="KW-0648">Protein biosynthesis</keyword>
<dbReference type="GO" id="GO:0003676">
    <property type="term" value="F:nucleic acid binding"/>
    <property type="evidence" value="ECO:0007669"/>
    <property type="project" value="InterPro"/>
</dbReference>
<evidence type="ECO:0000313" key="6">
    <source>
        <dbReference type="EMBL" id="QCF47512.1"/>
    </source>
</evidence>
<dbReference type="PROSITE" id="PS51133">
    <property type="entry name" value="ZF_TFIIS_2"/>
    <property type="match status" value="1"/>
</dbReference>
<evidence type="ECO:0000259" key="5">
    <source>
        <dbReference type="PROSITE" id="PS51133"/>
    </source>
</evidence>
<evidence type="ECO:0000256" key="2">
    <source>
        <dbReference type="ARBA" id="ARBA00022771"/>
    </source>
</evidence>
<name>A0A4D6QI80_9VIRU</name>
<dbReference type="GO" id="GO:0008270">
    <property type="term" value="F:zinc ion binding"/>
    <property type="evidence" value="ECO:0007669"/>
    <property type="project" value="UniProtKB-KW"/>
</dbReference>
<proteinExistence type="evidence at transcript level"/>
<organism evidence="6">
    <name type="scientific">Erythrocytic necrosis virus</name>
    <dbReference type="NCBI Taxonomy" id="1543320"/>
    <lineage>
        <taxon>Viruses</taxon>
        <taxon>Varidnaviria</taxon>
        <taxon>Bamfordvirae</taxon>
        <taxon>Nucleocytoviricota</taxon>
        <taxon>Megaviricetes</taxon>
        <taxon>Pimascovirales</taxon>
        <taxon>Pimascovirales incertae sedis</taxon>
        <taxon>Iridoviridae</taxon>
    </lineage>
</organism>
<dbReference type="SMART" id="SM00440">
    <property type="entry name" value="ZnF_C2C2"/>
    <property type="match status" value="1"/>
</dbReference>